<organism evidence="3 4">
    <name type="scientific">Microbacterium hydrocarbonoxydans</name>
    <dbReference type="NCBI Taxonomy" id="273678"/>
    <lineage>
        <taxon>Bacteria</taxon>
        <taxon>Bacillati</taxon>
        <taxon>Actinomycetota</taxon>
        <taxon>Actinomycetes</taxon>
        <taxon>Micrococcales</taxon>
        <taxon>Microbacteriaceae</taxon>
        <taxon>Microbacterium</taxon>
    </lineage>
</organism>
<dbReference type="InterPro" id="IPR005674">
    <property type="entry name" value="CocE/Ser_esterase"/>
</dbReference>
<dbReference type="SUPFAM" id="SSF49785">
    <property type="entry name" value="Galactose-binding domain-like"/>
    <property type="match status" value="1"/>
</dbReference>
<dbReference type="Pfam" id="PF08530">
    <property type="entry name" value="PepX_C"/>
    <property type="match status" value="1"/>
</dbReference>
<keyword evidence="1" id="KW-0378">Hydrolase</keyword>
<sequence length="632" mass="70785">MSLNDAYWEARLPEPLYTDFEVEKEIFVPMRDGVHLSTDVYLPRGSRGPLATILIKTPYDKDVGEGAVRTKWVDYFAQQGYAVVVQNERGLHLSEGRFENYLHGASTDGSDTVDWIVSRPWSNGRVGTIGCSSSGEHQWPMAAGNNPAHAAMVPGASGTAVGNVPGNRTRGAFYRGGIPMLANWVLWYGRHVPSERPILPPESTPEQRQRIRTYFAMSLRRGWRPDTPERLRHLPTKDVLRAAGGPRTPFDDYITRTPADPRWDEVEFITDSDRPRVPALHINSWHDLAAGETARLFAYLQSVDTPDQYLIMGGGPHCSIWQELPFEITKTRAKEMFAGMTTTEMEATPAPDMRDFTFGDLELGDVRYRGVDHGYPKLYLAWFDKWLRGRDNGVTDMPRVQLFVMNQGWISSDAWPHPNVVPTTFHLVDDAQAWLRNEAGALSTTPPIGEFSDSYVYDPLNPTPTLGDELGFHAAKDQRPISMRRDVLVYSTAPLEKAMTVVGPIEVTLHVSTSAEDTDFIVRLIDVHPDGRAINLAHDGLRLRYRDGFDAPRLAAQDEVYRITLPDMVTGNRFLEGHRIRLEISSSSFPAYERNLNTGGSNFDETDAVVAHNTIHYGAVRGSSITLPVLPD</sequence>
<dbReference type="Proteomes" id="UP000183750">
    <property type="component" value="Unassembled WGS sequence"/>
</dbReference>
<dbReference type="AlphaFoldDB" id="A0A1H4L6X2"/>
<gene>
    <name evidence="3" type="ORF">SAMN04489807_1674</name>
</gene>
<dbReference type="NCBIfam" id="TIGR00976">
    <property type="entry name" value="CocE_NonD"/>
    <property type="match status" value="1"/>
</dbReference>
<dbReference type="PANTHER" id="PTHR43056">
    <property type="entry name" value="PEPTIDASE S9 PROLYL OLIGOPEPTIDASE"/>
    <property type="match status" value="1"/>
</dbReference>
<accession>A0A1H4L6X2</accession>
<dbReference type="InterPro" id="IPR013736">
    <property type="entry name" value="Xaa-Pro_dipept_C"/>
</dbReference>
<feature type="domain" description="Xaa-Pro dipeptidyl-peptidase C-terminal" evidence="2">
    <location>
        <begin position="380"/>
        <end position="626"/>
    </location>
</feature>
<dbReference type="Pfam" id="PF02129">
    <property type="entry name" value="Peptidase_S15"/>
    <property type="match status" value="1"/>
</dbReference>
<dbReference type="Gene3D" id="3.40.50.1820">
    <property type="entry name" value="alpha/beta hydrolase"/>
    <property type="match status" value="1"/>
</dbReference>
<evidence type="ECO:0000256" key="1">
    <source>
        <dbReference type="ARBA" id="ARBA00022801"/>
    </source>
</evidence>
<dbReference type="Gene3D" id="2.60.120.260">
    <property type="entry name" value="Galactose-binding domain-like"/>
    <property type="match status" value="1"/>
</dbReference>
<name>A0A1H4L6X2_9MICO</name>
<reference evidence="4" key="1">
    <citation type="submission" date="2016-10" db="EMBL/GenBank/DDBJ databases">
        <authorList>
            <person name="Varghese N."/>
            <person name="Submissions S."/>
        </authorList>
    </citation>
    <scope>NUCLEOTIDE SEQUENCE [LARGE SCALE GENOMIC DNA]</scope>
    <source>
        <strain evidence="4">DSM 16089</strain>
    </source>
</reference>
<dbReference type="EMBL" id="FNSQ01000005">
    <property type="protein sequence ID" value="SEB66075.1"/>
    <property type="molecule type" value="Genomic_DNA"/>
</dbReference>
<evidence type="ECO:0000313" key="3">
    <source>
        <dbReference type="EMBL" id="SEB66075.1"/>
    </source>
</evidence>
<evidence type="ECO:0000259" key="2">
    <source>
        <dbReference type="SMART" id="SM00939"/>
    </source>
</evidence>
<evidence type="ECO:0000313" key="4">
    <source>
        <dbReference type="Proteomes" id="UP000183750"/>
    </source>
</evidence>
<dbReference type="GO" id="GO:0008239">
    <property type="term" value="F:dipeptidyl-peptidase activity"/>
    <property type="evidence" value="ECO:0007669"/>
    <property type="project" value="InterPro"/>
</dbReference>
<dbReference type="Gene3D" id="1.10.3020.10">
    <property type="entry name" value="alpha-amino acid ester hydrolase ( Helical cap domain)"/>
    <property type="match status" value="1"/>
</dbReference>
<dbReference type="InterPro" id="IPR029058">
    <property type="entry name" value="AB_hydrolase_fold"/>
</dbReference>
<dbReference type="PANTHER" id="PTHR43056:SF10">
    <property type="entry name" value="COCE_NOND FAMILY, PUTATIVE (AFU_ORTHOLOGUE AFUA_7G00600)-RELATED"/>
    <property type="match status" value="1"/>
</dbReference>
<dbReference type="SMART" id="SM00939">
    <property type="entry name" value="PepX_C"/>
    <property type="match status" value="1"/>
</dbReference>
<dbReference type="InterPro" id="IPR000383">
    <property type="entry name" value="Xaa-Pro-like_dom"/>
</dbReference>
<dbReference type="SUPFAM" id="SSF53474">
    <property type="entry name" value="alpha/beta-Hydrolases"/>
    <property type="match status" value="1"/>
</dbReference>
<proteinExistence type="predicted"/>
<dbReference type="InterPro" id="IPR008979">
    <property type="entry name" value="Galactose-bd-like_sf"/>
</dbReference>
<keyword evidence="4" id="KW-1185">Reference proteome</keyword>
<dbReference type="InterPro" id="IPR050585">
    <property type="entry name" value="Xaa-Pro_dipeptidyl-ppase/CocE"/>
</dbReference>
<dbReference type="RefSeq" id="WP_060927373.1">
    <property type="nucleotide sequence ID" value="NZ_FNSQ01000005.1"/>
</dbReference>
<protein>
    <recommendedName>
        <fullName evidence="2">Xaa-Pro dipeptidyl-peptidase C-terminal domain-containing protein</fullName>
    </recommendedName>
</protein>